<reference evidence="2 3" key="1">
    <citation type="submission" date="2016-01" db="EMBL/GenBank/DDBJ databases">
        <title>The draft genome sequence of Aquimarina sp. RZW4-3-2.</title>
        <authorList>
            <person name="Wang Y."/>
        </authorList>
    </citation>
    <scope>NUCLEOTIDE SEQUENCE [LARGE SCALE GENOMIC DNA]</scope>
    <source>
        <strain evidence="2 3">RZW4-3-2</strain>
    </source>
</reference>
<evidence type="ECO:0000259" key="1">
    <source>
        <dbReference type="Pfam" id="PF14028"/>
    </source>
</evidence>
<dbReference type="Pfam" id="PF14028">
    <property type="entry name" value="Lant_dehydr_C"/>
    <property type="match status" value="1"/>
</dbReference>
<dbReference type="Proteomes" id="UP000076715">
    <property type="component" value="Unassembled WGS sequence"/>
</dbReference>
<gene>
    <name evidence="2" type="ORF">AWE51_09390</name>
</gene>
<name>A0A162ZJL5_9FLAO</name>
<dbReference type="OrthoDB" id="1273722at2"/>
<organism evidence="2 3">
    <name type="scientific">Aquimarina aggregata</name>
    <dbReference type="NCBI Taxonomy" id="1642818"/>
    <lineage>
        <taxon>Bacteria</taxon>
        <taxon>Pseudomonadati</taxon>
        <taxon>Bacteroidota</taxon>
        <taxon>Flavobacteriia</taxon>
        <taxon>Flavobacteriales</taxon>
        <taxon>Flavobacteriaceae</taxon>
        <taxon>Aquimarina</taxon>
    </lineage>
</organism>
<sequence length="298" mass="35905">MTPKVQRYFFIGSEWLYYKLYMGSRISDIFLTKTLTPIANQLLEENVIDKWFFINYKDTERHVRIRFRVLDPQNLNYVIQSLHKAILPYINDKTIKKVVADTYKRELERYGNETIDESESIFFINSRLIVYLISRVTNDNQRWLWGIKTIDTFLDAWNMSVIQKRDFFEGLKKDFDQEMGANTDINRQLSKKFRNNRSDINQIMDQNTNEEFDMVLQNYLEENKRVVSQIARKNKGMKTKLDLPDLLSSYIHMHCNRLFKSNQRLNEWVLYNYLYQYYRSKAAQMKNSVPKKVLIAQE</sequence>
<dbReference type="NCBIfam" id="TIGR03891">
    <property type="entry name" value="thiopep_ocin"/>
    <property type="match status" value="1"/>
</dbReference>
<keyword evidence="3" id="KW-1185">Reference proteome</keyword>
<dbReference type="EMBL" id="LQRT01000024">
    <property type="protein sequence ID" value="KZS39849.1"/>
    <property type="molecule type" value="Genomic_DNA"/>
</dbReference>
<accession>A0A162ZJL5</accession>
<evidence type="ECO:0000313" key="3">
    <source>
        <dbReference type="Proteomes" id="UP000076715"/>
    </source>
</evidence>
<feature type="domain" description="Thiopeptide-type bacteriocin biosynthesis" evidence="1">
    <location>
        <begin position="15"/>
        <end position="278"/>
    </location>
</feature>
<comment type="caution">
    <text evidence="2">The sequence shown here is derived from an EMBL/GenBank/DDBJ whole genome shotgun (WGS) entry which is preliminary data.</text>
</comment>
<protein>
    <recommendedName>
        <fullName evidence="1">Thiopeptide-type bacteriocin biosynthesis domain-containing protein</fullName>
    </recommendedName>
</protein>
<proteinExistence type="predicted"/>
<dbReference type="RefSeq" id="WP_066315771.1">
    <property type="nucleotide sequence ID" value="NZ_LQRT01000024.1"/>
</dbReference>
<dbReference type="STRING" id="1642818.AWE51_09390"/>
<dbReference type="InterPro" id="IPR023809">
    <property type="entry name" value="Thiopep_bacteriocin_synth_dom"/>
</dbReference>
<dbReference type="AlphaFoldDB" id="A0A162ZJL5"/>
<evidence type="ECO:0000313" key="2">
    <source>
        <dbReference type="EMBL" id="KZS39849.1"/>
    </source>
</evidence>